<name>A0A9W6NET7_9PSED</name>
<dbReference type="Gene3D" id="3.30.1330.60">
    <property type="entry name" value="OmpA-like domain"/>
    <property type="match status" value="1"/>
</dbReference>
<evidence type="ECO:0000313" key="6">
    <source>
        <dbReference type="EMBL" id="GLK89049.1"/>
    </source>
</evidence>
<dbReference type="Pfam" id="PF00691">
    <property type="entry name" value="OmpA"/>
    <property type="match status" value="1"/>
</dbReference>
<dbReference type="PANTHER" id="PTHR30329:SF20">
    <property type="entry name" value="EXPORTED PROTEIN"/>
    <property type="match status" value="1"/>
</dbReference>
<evidence type="ECO:0000259" key="5">
    <source>
        <dbReference type="PROSITE" id="PS51123"/>
    </source>
</evidence>
<keyword evidence="4" id="KW-0732">Signal</keyword>
<dbReference type="InterPro" id="IPR050330">
    <property type="entry name" value="Bact_OuterMem_StrucFunc"/>
</dbReference>
<dbReference type="SUPFAM" id="SSF103088">
    <property type="entry name" value="OmpA-like"/>
    <property type="match status" value="1"/>
</dbReference>
<evidence type="ECO:0000256" key="1">
    <source>
        <dbReference type="ARBA" id="ARBA00004442"/>
    </source>
</evidence>
<feature type="chain" id="PRO_5040986100" evidence="4">
    <location>
        <begin position="22"/>
        <end position="258"/>
    </location>
</feature>
<dbReference type="CDD" id="cd07185">
    <property type="entry name" value="OmpA_C-like"/>
    <property type="match status" value="1"/>
</dbReference>
<dbReference type="PRINTS" id="PR01021">
    <property type="entry name" value="OMPADOMAIN"/>
</dbReference>
<dbReference type="PROSITE" id="PS51123">
    <property type="entry name" value="OMPA_2"/>
    <property type="match status" value="1"/>
</dbReference>
<gene>
    <name evidence="6" type="primary">lptF</name>
    <name evidence="6" type="ORF">GCM10017655_21110</name>
</gene>
<dbReference type="InterPro" id="IPR006664">
    <property type="entry name" value="OMP_bac"/>
</dbReference>
<sequence>MNKLISVSALSVLSLALVACASKPNPNLDQAHSNYSALTAQPQAQTLAPLETKEAADMIARADIAYADGKPQSQVDQLAYISNQRVEVARQTMLQKQAEQSLANAPAQRTQAQLDARNQQVSVLLQQLQAKQTPRGTVVTLGDVLFQIDRAELTPNGLRNVQELGNYLQQNPNSQVVVEGFTDNTGTTDHNLRLSQARADSVRSALVGMGVSPTRITTHGFGKDYPVASNASPDSRTLNRRVEVTIANGPAPVAPRVL</sequence>
<accession>A0A9W6NET7</accession>
<evidence type="ECO:0000256" key="2">
    <source>
        <dbReference type="ARBA" id="ARBA00023136"/>
    </source>
</evidence>
<feature type="domain" description="OmpA-like" evidence="5">
    <location>
        <begin position="135"/>
        <end position="250"/>
    </location>
</feature>
<dbReference type="Pfam" id="PF14346">
    <property type="entry name" value="DUF4398"/>
    <property type="match status" value="1"/>
</dbReference>
<proteinExistence type="predicted"/>
<dbReference type="InterPro" id="IPR006665">
    <property type="entry name" value="OmpA-like"/>
</dbReference>
<dbReference type="PANTHER" id="PTHR30329">
    <property type="entry name" value="STATOR ELEMENT OF FLAGELLAR MOTOR COMPLEX"/>
    <property type="match status" value="1"/>
</dbReference>
<dbReference type="EMBL" id="BSFN01000005">
    <property type="protein sequence ID" value="GLK89049.1"/>
    <property type="molecule type" value="Genomic_DNA"/>
</dbReference>
<keyword evidence="7" id="KW-1185">Reference proteome</keyword>
<dbReference type="Proteomes" id="UP001143328">
    <property type="component" value="Unassembled WGS sequence"/>
</dbReference>
<evidence type="ECO:0000313" key="7">
    <source>
        <dbReference type="Proteomes" id="UP001143328"/>
    </source>
</evidence>
<comment type="subcellular location">
    <subcellularLocation>
        <location evidence="1">Cell outer membrane</location>
    </subcellularLocation>
</comment>
<dbReference type="GO" id="GO:0009279">
    <property type="term" value="C:cell outer membrane"/>
    <property type="evidence" value="ECO:0007669"/>
    <property type="project" value="UniProtKB-SubCell"/>
</dbReference>
<dbReference type="AlphaFoldDB" id="A0A9W6NET7"/>
<reference evidence="6" key="1">
    <citation type="journal article" date="2014" name="Int. J. Syst. Evol. Microbiol.">
        <title>Complete genome sequence of Corynebacterium casei LMG S-19264T (=DSM 44701T), isolated from a smear-ripened cheese.</title>
        <authorList>
            <consortium name="US DOE Joint Genome Institute (JGI-PGF)"/>
            <person name="Walter F."/>
            <person name="Albersmeier A."/>
            <person name="Kalinowski J."/>
            <person name="Ruckert C."/>
        </authorList>
    </citation>
    <scope>NUCLEOTIDE SEQUENCE</scope>
    <source>
        <strain evidence="6">VKM B-2935</strain>
    </source>
</reference>
<evidence type="ECO:0000256" key="3">
    <source>
        <dbReference type="PROSITE-ProRule" id="PRU00473"/>
    </source>
</evidence>
<evidence type="ECO:0000256" key="4">
    <source>
        <dbReference type="SAM" id="SignalP"/>
    </source>
</evidence>
<dbReference type="InterPro" id="IPR036737">
    <property type="entry name" value="OmpA-like_sf"/>
</dbReference>
<comment type="caution">
    <text evidence="6">The sequence shown here is derived from an EMBL/GenBank/DDBJ whole genome shotgun (WGS) entry which is preliminary data.</text>
</comment>
<dbReference type="InterPro" id="IPR025511">
    <property type="entry name" value="DUF4398"/>
</dbReference>
<keyword evidence="2 3" id="KW-0472">Membrane</keyword>
<organism evidence="6 7">
    <name type="scientific">Pseudomonas turukhanskensis</name>
    <dbReference type="NCBI Taxonomy" id="1806536"/>
    <lineage>
        <taxon>Bacteria</taxon>
        <taxon>Pseudomonadati</taxon>
        <taxon>Pseudomonadota</taxon>
        <taxon>Gammaproteobacteria</taxon>
        <taxon>Pseudomonadales</taxon>
        <taxon>Pseudomonadaceae</taxon>
        <taxon>Pseudomonas</taxon>
    </lineage>
</organism>
<reference evidence="6" key="2">
    <citation type="submission" date="2023-01" db="EMBL/GenBank/DDBJ databases">
        <authorList>
            <person name="Sun Q."/>
            <person name="Evtushenko L."/>
        </authorList>
    </citation>
    <scope>NUCLEOTIDE SEQUENCE</scope>
    <source>
        <strain evidence="6">VKM B-2935</strain>
    </source>
</reference>
<feature type="signal peptide" evidence="4">
    <location>
        <begin position="1"/>
        <end position="21"/>
    </location>
</feature>
<protein>
    <submittedName>
        <fullName evidence="6">Porin</fullName>
    </submittedName>
</protein>
<dbReference type="RefSeq" id="WP_271195263.1">
    <property type="nucleotide sequence ID" value="NZ_BSFN01000005.1"/>
</dbReference>
<dbReference type="PROSITE" id="PS51257">
    <property type="entry name" value="PROKAR_LIPOPROTEIN"/>
    <property type="match status" value="1"/>
</dbReference>